<evidence type="ECO:0000313" key="2">
    <source>
        <dbReference type="Proteomes" id="UP000291084"/>
    </source>
</evidence>
<evidence type="ECO:0000313" key="1">
    <source>
        <dbReference type="EMBL" id="BAT74950.1"/>
    </source>
</evidence>
<keyword evidence="2" id="KW-1185">Reference proteome</keyword>
<dbReference type="Proteomes" id="UP000291084">
    <property type="component" value="Chromosome 1"/>
</dbReference>
<dbReference type="AlphaFoldDB" id="A0A0S3R313"/>
<protein>
    <submittedName>
        <fullName evidence="1">Uncharacterized protein</fullName>
    </submittedName>
</protein>
<gene>
    <name evidence="1" type="primary">Vigan.01G273500</name>
    <name evidence="1" type="ORF">VIGAN_01273500</name>
</gene>
<proteinExistence type="predicted"/>
<accession>A0A0S3R313</accession>
<reference evidence="1 2" key="1">
    <citation type="journal article" date="2015" name="Sci. Rep.">
        <title>The power of single molecule real-time sequencing technology in the de novo assembly of a eukaryotic genome.</title>
        <authorList>
            <person name="Sakai H."/>
            <person name="Naito K."/>
            <person name="Ogiso-Tanaka E."/>
            <person name="Takahashi Y."/>
            <person name="Iseki K."/>
            <person name="Muto C."/>
            <person name="Satou K."/>
            <person name="Teruya K."/>
            <person name="Shiroma A."/>
            <person name="Shimoji M."/>
            <person name="Hirano T."/>
            <person name="Itoh T."/>
            <person name="Kaga A."/>
            <person name="Tomooka N."/>
        </authorList>
    </citation>
    <scope>NUCLEOTIDE SEQUENCE [LARGE SCALE GENOMIC DNA]</scope>
    <source>
        <strain evidence="2">cv. Shumari</strain>
    </source>
</reference>
<name>A0A0S3R313_PHAAN</name>
<dbReference type="EMBL" id="AP015034">
    <property type="protein sequence ID" value="BAT74950.1"/>
    <property type="molecule type" value="Genomic_DNA"/>
</dbReference>
<feature type="non-terminal residue" evidence="1">
    <location>
        <position position="1"/>
    </location>
</feature>
<sequence length="73" mass="8135">LVIRLSISRNGLCRLQKKKLTNQSILEYNGRYTLHLCFLGPIQRGVSVQKLVSRLPSFGPLLNLADCIVTPLG</sequence>
<organism evidence="1 2">
    <name type="scientific">Vigna angularis var. angularis</name>
    <dbReference type="NCBI Taxonomy" id="157739"/>
    <lineage>
        <taxon>Eukaryota</taxon>
        <taxon>Viridiplantae</taxon>
        <taxon>Streptophyta</taxon>
        <taxon>Embryophyta</taxon>
        <taxon>Tracheophyta</taxon>
        <taxon>Spermatophyta</taxon>
        <taxon>Magnoliopsida</taxon>
        <taxon>eudicotyledons</taxon>
        <taxon>Gunneridae</taxon>
        <taxon>Pentapetalae</taxon>
        <taxon>rosids</taxon>
        <taxon>fabids</taxon>
        <taxon>Fabales</taxon>
        <taxon>Fabaceae</taxon>
        <taxon>Papilionoideae</taxon>
        <taxon>50 kb inversion clade</taxon>
        <taxon>NPAAA clade</taxon>
        <taxon>indigoferoid/millettioid clade</taxon>
        <taxon>Phaseoleae</taxon>
        <taxon>Vigna</taxon>
    </lineage>
</organism>